<dbReference type="AlphaFoldDB" id="A0A2W1LW90"/>
<evidence type="ECO:0000256" key="1">
    <source>
        <dbReference type="SAM" id="Phobius"/>
    </source>
</evidence>
<feature type="transmembrane region" description="Helical" evidence="1">
    <location>
        <begin position="12"/>
        <end position="31"/>
    </location>
</feature>
<proteinExistence type="predicted"/>
<accession>A0A2W1LW90</accession>
<keyword evidence="1" id="KW-0472">Membrane</keyword>
<protein>
    <recommendedName>
        <fullName evidence="2">Uncharacterized protein YyaB-like PH domain-containing protein</fullName>
    </recommendedName>
</protein>
<evidence type="ECO:0000313" key="4">
    <source>
        <dbReference type="Proteomes" id="UP000249522"/>
    </source>
</evidence>
<organism evidence="3 4">
    <name type="scientific">Paenibacillus sambharensis</name>
    <dbReference type="NCBI Taxonomy" id="1803190"/>
    <lineage>
        <taxon>Bacteria</taxon>
        <taxon>Bacillati</taxon>
        <taxon>Bacillota</taxon>
        <taxon>Bacilli</taxon>
        <taxon>Bacillales</taxon>
        <taxon>Paenibacillaceae</taxon>
        <taxon>Paenibacillus</taxon>
    </lineage>
</organism>
<comment type="caution">
    <text evidence="3">The sequence shown here is derived from an EMBL/GenBank/DDBJ whole genome shotgun (WGS) entry which is preliminary data.</text>
</comment>
<gene>
    <name evidence="3" type="ORF">DNH61_09030</name>
</gene>
<dbReference type="OrthoDB" id="2436858at2"/>
<name>A0A2W1LW90_9BACL</name>
<sequence length="148" mass="16964">MRFQVKRDIRYIVGGLLCVAVIDLVLVLPHWMNKGSSLTENLWFLLLAFAISWLVMWLFFDISYKMEDDALVISAGPFRSRIPYENITKISKAKEIQAGYRPLLASDALEIHYCSGVFSSVKLSPRDKQRFLEELIKRCPSLIIGPLV</sequence>
<dbReference type="Proteomes" id="UP000249522">
    <property type="component" value="Unassembled WGS sequence"/>
</dbReference>
<dbReference type="GO" id="GO:0030153">
    <property type="term" value="P:bacteriocin immunity"/>
    <property type="evidence" value="ECO:0007669"/>
    <property type="project" value="InterPro"/>
</dbReference>
<reference evidence="3 4" key="1">
    <citation type="submission" date="2018-06" db="EMBL/GenBank/DDBJ databases">
        <title>Paenibacillus imtechensis sp. nov.</title>
        <authorList>
            <person name="Pinnaka A.K."/>
            <person name="Singh H."/>
            <person name="Kaur M."/>
        </authorList>
    </citation>
    <scope>NUCLEOTIDE SEQUENCE [LARGE SCALE GENOMIC DNA]</scope>
    <source>
        <strain evidence="3 4">SMB1</strain>
    </source>
</reference>
<dbReference type="Pfam" id="PF06713">
    <property type="entry name" value="bPH_4"/>
    <property type="match status" value="1"/>
</dbReference>
<keyword evidence="1" id="KW-0812">Transmembrane</keyword>
<dbReference type="RefSeq" id="WP_111146339.1">
    <property type="nucleotide sequence ID" value="NZ_QKRB01000042.1"/>
</dbReference>
<dbReference type="EMBL" id="QKRB01000042">
    <property type="protein sequence ID" value="PZD96051.1"/>
    <property type="molecule type" value="Genomic_DNA"/>
</dbReference>
<feature type="domain" description="Uncharacterized protein YyaB-like PH" evidence="2">
    <location>
        <begin position="63"/>
        <end position="139"/>
    </location>
</feature>
<keyword evidence="1" id="KW-1133">Transmembrane helix</keyword>
<evidence type="ECO:0000259" key="2">
    <source>
        <dbReference type="Pfam" id="PF06713"/>
    </source>
</evidence>
<keyword evidence="4" id="KW-1185">Reference proteome</keyword>
<evidence type="ECO:0000313" key="3">
    <source>
        <dbReference type="EMBL" id="PZD96051.1"/>
    </source>
</evidence>
<feature type="transmembrane region" description="Helical" evidence="1">
    <location>
        <begin position="43"/>
        <end position="60"/>
    </location>
</feature>
<dbReference type="InterPro" id="IPR009589">
    <property type="entry name" value="PH_YyaB-like"/>
</dbReference>